<organism evidence="1 2">
    <name type="scientific">Chara braunii</name>
    <name type="common">Braun's stonewort</name>
    <dbReference type="NCBI Taxonomy" id="69332"/>
    <lineage>
        <taxon>Eukaryota</taxon>
        <taxon>Viridiplantae</taxon>
        <taxon>Streptophyta</taxon>
        <taxon>Charophyceae</taxon>
        <taxon>Charales</taxon>
        <taxon>Characeae</taxon>
        <taxon>Chara</taxon>
    </lineage>
</organism>
<evidence type="ECO:0000313" key="2">
    <source>
        <dbReference type="Proteomes" id="UP000265515"/>
    </source>
</evidence>
<proteinExistence type="predicted"/>
<dbReference type="Proteomes" id="UP000265515">
    <property type="component" value="Unassembled WGS sequence"/>
</dbReference>
<gene>
    <name evidence="1" type="ORF">CBR_g32649</name>
</gene>
<reference evidence="1 2" key="1">
    <citation type="journal article" date="2018" name="Cell">
        <title>The Chara Genome: Secondary Complexity and Implications for Plant Terrestrialization.</title>
        <authorList>
            <person name="Nishiyama T."/>
            <person name="Sakayama H."/>
            <person name="Vries J.D."/>
            <person name="Buschmann H."/>
            <person name="Saint-Marcoux D."/>
            <person name="Ullrich K.K."/>
            <person name="Haas F.B."/>
            <person name="Vanderstraeten L."/>
            <person name="Becker D."/>
            <person name="Lang D."/>
            <person name="Vosolsobe S."/>
            <person name="Rombauts S."/>
            <person name="Wilhelmsson P.K.I."/>
            <person name="Janitza P."/>
            <person name="Kern R."/>
            <person name="Heyl A."/>
            <person name="Rumpler F."/>
            <person name="Villalobos L.I.A.C."/>
            <person name="Clay J.M."/>
            <person name="Skokan R."/>
            <person name="Toyoda A."/>
            <person name="Suzuki Y."/>
            <person name="Kagoshima H."/>
            <person name="Schijlen E."/>
            <person name="Tajeshwar N."/>
            <person name="Catarino B."/>
            <person name="Hetherington A.J."/>
            <person name="Saltykova A."/>
            <person name="Bonnot C."/>
            <person name="Breuninger H."/>
            <person name="Symeonidi A."/>
            <person name="Radhakrishnan G.V."/>
            <person name="Van Nieuwerburgh F."/>
            <person name="Deforce D."/>
            <person name="Chang C."/>
            <person name="Karol K.G."/>
            <person name="Hedrich R."/>
            <person name="Ulvskov P."/>
            <person name="Glockner G."/>
            <person name="Delwiche C.F."/>
            <person name="Petrasek J."/>
            <person name="Van de Peer Y."/>
            <person name="Friml J."/>
            <person name="Beilby M."/>
            <person name="Dolan L."/>
            <person name="Kohara Y."/>
            <person name="Sugano S."/>
            <person name="Fujiyama A."/>
            <person name="Delaux P.-M."/>
            <person name="Quint M."/>
            <person name="TheiBen G."/>
            <person name="Hagemann M."/>
            <person name="Harholt J."/>
            <person name="Dunand C."/>
            <person name="Zachgo S."/>
            <person name="Langdale J."/>
            <person name="Maumus F."/>
            <person name="Straeten D.V.D."/>
            <person name="Gould S.B."/>
            <person name="Rensing S.A."/>
        </authorList>
    </citation>
    <scope>NUCLEOTIDE SEQUENCE [LARGE SCALE GENOMIC DNA]</scope>
    <source>
        <strain evidence="1 2">S276</strain>
    </source>
</reference>
<dbReference type="EMBL" id="BFEA01000381">
    <property type="protein sequence ID" value="GBG81655.1"/>
    <property type="molecule type" value="Genomic_DNA"/>
</dbReference>
<protein>
    <submittedName>
        <fullName evidence="1">Uncharacterized protein</fullName>
    </submittedName>
</protein>
<accession>A0A388LHD0</accession>
<comment type="caution">
    <text evidence="1">The sequence shown here is derived from an EMBL/GenBank/DDBJ whole genome shotgun (WGS) entry which is preliminary data.</text>
</comment>
<dbReference type="Gramene" id="GBG81655">
    <property type="protein sequence ID" value="GBG81655"/>
    <property type="gene ID" value="CBR_g32649"/>
</dbReference>
<evidence type="ECO:0000313" key="1">
    <source>
        <dbReference type="EMBL" id="GBG81655.1"/>
    </source>
</evidence>
<keyword evidence="2" id="KW-1185">Reference proteome</keyword>
<dbReference type="AlphaFoldDB" id="A0A388LHD0"/>
<sequence length="372" mass="42700">MLVTANFRRSLRRRRTTCQVTNKCFREMLKGTKDMTKMKTKSSIATTVVTVTEKKSGTARKGGKTRTGGTMTKVGMTRKTVTTIVDSRTAMTMRELGVGGRRTKTATKWGAKGNRTKPMTTECLSMSLANAPTVGGFALETRTSATRRDQYARARENRELVVMRSRGEDSRNVRMILSNPVDGEFQYNHRPLNEMLVASIKDAMERPKKQKEWDINTFILAPVIEIMRNGQKQWQRLKPKDMRDEDVSSYHWYAVAGQHTAEAAKRLERANSPVARKWGVRSWKARAVYFDDDHIDGYAYISTFDNTRETRSIPSSFRMAVTAIRGLWRHMKCLKGDWHLAKTKDDKVAQQQNYHAFLRKAIRMTPDTELWN</sequence>
<name>A0A388LHD0_CHABU</name>